<dbReference type="EMBL" id="DWZA01000004">
    <property type="protein sequence ID" value="HJA70013.1"/>
    <property type="molecule type" value="Genomic_DNA"/>
</dbReference>
<comment type="caution">
    <text evidence="1">The sequence shown here is derived from an EMBL/GenBank/DDBJ whole genome shotgun (WGS) entry which is preliminary data.</text>
</comment>
<reference evidence="1" key="2">
    <citation type="submission" date="2021-04" db="EMBL/GenBank/DDBJ databases">
        <authorList>
            <person name="Gilroy R."/>
        </authorList>
    </citation>
    <scope>NUCLEOTIDE SEQUENCE</scope>
    <source>
        <strain evidence="1">CHK178-16964</strain>
    </source>
</reference>
<reference evidence="1" key="1">
    <citation type="journal article" date="2021" name="PeerJ">
        <title>Extensive microbial diversity within the chicken gut microbiome revealed by metagenomics and culture.</title>
        <authorList>
            <person name="Gilroy R."/>
            <person name="Ravi A."/>
            <person name="Getino M."/>
            <person name="Pursley I."/>
            <person name="Horton D.L."/>
            <person name="Alikhan N.F."/>
            <person name="Baker D."/>
            <person name="Gharbi K."/>
            <person name="Hall N."/>
            <person name="Watson M."/>
            <person name="Adriaenssens E.M."/>
            <person name="Foster-Nyarko E."/>
            <person name="Jarju S."/>
            <person name="Secka A."/>
            <person name="Antonio M."/>
            <person name="Oren A."/>
            <person name="Chaudhuri R.R."/>
            <person name="La Ragione R."/>
            <person name="Hildebrand F."/>
            <person name="Pallen M.J."/>
        </authorList>
    </citation>
    <scope>NUCLEOTIDE SEQUENCE</scope>
    <source>
        <strain evidence="1">CHK178-16964</strain>
    </source>
</reference>
<sequence length="85" mass="10162">MDNHIHELEAVIEERIDQVLSECEYRKKKHYGKEEAYLSQLEDSVKEKVEKLLEDILQWNYEDCRTVYCAGIEDGIRIARKIFTI</sequence>
<evidence type="ECO:0000313" key="1">
    <source>
        <dbReference type="EMBL" id="HJA70013.1"/>
    </source>
</evidence>
<accession>A0A9D2KLX6</accession>
<protein>
    <submittedName>
        <fullName evidence="1">Uncharacterized protein</fullName>
    </submittedName>
</protein>
<dbReference type="Proteomes" id="UP000823900">
    <property type="component" value="Unassembled WGS sequence"/>
</dbReference>
<evidence type="ECO:0000313" key="2">
    <source>
        <dbReference type="Proteomes" id="UP000823900"/>
    </source>
</evidence>
<organism evidence="1 2">
    <name type="scientific">Candidatus Lachnoclostridium stercoravium</name>
    <dbReference type="NCBI Taxonomy" id="2838633"/>
    <lineage>
        <taxon>Bacteria</taxon>
        <taxon>Bacillati</taxon>
        <taxon>Bacillota</taxon>
        <taxon>Clostridia</taxon>
        <taxon>Lachnospirales</taxon>
        <taxon>Lachnospiraceae</taxon>
    </lineage>
</organism>
<proteinExistence type="predicted"/>
<gene>
    <name evidence="1" type="ORF">IAA07_00345</name>
</gene>
<name>A0A9D2KLX6_9FIRM</name>
<dbReference type="AlphaFoldDB" id="A0A9D2KLX6"/>